<dbReference type="EMBL" id="FXAO01000002">
    <property type="protein sequence ID" value="SMG18942.1"/>
    <property type="molecule type" value="Genomic_DNA"/>
</dbReference>
<evidence type="ECO:0000313" key="1">
    <source>
        <dbReference type="EMBL" id="SMG18942.1"/>
    </source>
</evidence>
<reference evidence="2" key="1">
    <citation type="submission" date="2017-04" db="EMBL/GenBank/DDBJ databases">
        <authorList>
            <person name="Varghese N."/>
            <person name="Submissions S."/>
        </authorList>
    </citation>
    <scope>NUCLEOTIDE SEQUENCE [LARGE SCALE GENOMIC DNA]</scope>
    <source>
        <strain evidence="2">DSM 19835</strain>
    </source>
</reference>
<protein>
    <submittedName>
        <fullName evidence="1">Uncharacterized protein</fullName>
    </submittedName>
</protein>
<accession>A0A1X7IVJ0</accession>
<gene>
    <name evidence="1" type="ORF">SAMN03080602_01153</name>
</gene>
<name>A0A1X7IVJ0_9FLAO</name>
<organism evidence="1 2">
    <name type="scientific">Arenibacter troitsensis</name>
    <dbReference type="NCBI Taxonomy" id="188872"/>
    <lineage>
        <taxon>Bacteria</taxon>
        <taxon>Pseudomonadati</taxon>
        <taxon>Bacteroidota</taxon>
        <taxon>Flavobacteriia</taxon>
        <taxon>Flavobacteriales</taxon>
        <taxon>Flavobacteriaceae</taxon>
        <taxon>Arenibacter</taxon>
    </lineage>
</organism>
<proteinExistence type="predicted"/>
<dbReference type="Proteomes" id="UP000193420">
    <property type="component" value="Unassembled WGS sequence"/>
</dbReference>
<keyword evidence="2" id="KW-1185">Reference proteome</keyword>
<sequence length="210" mass="24297">MPQKFEEWTIKDPCPGMALQNIQPISHRAFALVSRNKNGLVSKEGALNIIGAIDMMEALDYHFNNFIEHGKGATNINQKHEAVAYLNRLGQLYAFTKSDFTKKYNSEPKAILPKLDELYIFRRKNTAHRSLDAPQNEPKEYRNRQALSLLGATTLKFMGNEQYVFPNYNKDHKETEWQYFTPATDHPIVMEESYQLIEKIITQMLKPTSI</sequence>
<dbReference type="OrthoDB" id="1430699at2"/>
<evidence type="ECO:0000313" key="2">
    <source>
        <dbReference type="Proteomes" id="UP000193420"/>
    </source>
</evidence>
<dbReference type="RefSeq" id="WP_085497049.1">
    <property type="nucleotide sequence ID" value="NZ_FXAO01000002.1"/>
</dbReference>
<dbReference type="AlphaFoldDB" id="A0A1X7IVJ0"/>